<dbReference type="Pfam" id="PF16862">
    <property type="entry name" value="Glyco_hydro_79C"/>
    <property type="match status" value="1"/>
</dbReference>
<name>A0A4Y7SU18_COPMI</name>
<dbReference type="GO" id="GO:0016787">
    <property type="term" value="F:hydrolase activity"/>
    <property type="evidence" value="ECO:0007669"/>
    <property type="project" value="UniProtKB-KW"/>
</dbReference>
<sequence length="518" mass="56560">MKFSGAIQALAFPTVIVAGSLKITVPEAHRSQAKAVAPDLVSFSIEQDGWLEWVGSSRRNEFFYNSLDNLMQLTGAPPRIRVGGRSQDGTNVLYANSTPLIPYPEASSMWIGGDFYAAAKFLPENTRLTHALNFASIDDLRGFWQLATIITSFDSTDMKKAKITLDAIEVGNEPDMYGVKGPKPARYGVIEYLSEWSGWATNVLAVEDVYYGAYVSYWGGALARSSHTTKGWSPQALFNEGYLQLHCRRAGIYLRFSQHHYTGAACVAGHSDLKQLVSKSHIRSTLDTFKPDILTVREHGMDYVLGEVASFSCHGAAGVSDTAAAALWALDYALYSSTIGVSRVFFHQGIGYKSNFIQPVELTWSTTDGSPLPAPLLPHVNPQYYAAVIAGEAIGATNTTRILELPVEDSRVAGYLIYEGETPARAILINTQTYLPSGYGFFQTRPSVRVRLDVAGSTPYELKRLAVPYADSTSGLNWGGVTYETSSGRPSGEEVVECIDPEEGFDLYATEVALVLLT</sequence>
<accession>A0A4Y7SU18</accession>
<dbReference type="InterPro" id="IPR031728">
    <property type="entry name" value="GlcAase_C"/>
</dbReference>
<evidence type="ECO:0000313" key="2">
    <source>
        <dbReference type="EMBL" id="TEB25158.1"/>
    </source>
</evidence>
<feature type="domain" description="Beta-glucuronidase C-terminal" evidence="1">
    <location>
        <begin position="414"/>
        <end position="514"/>
    </location>
</feature>
<protein>
    <submittedName>
        <fullName evidence="2">Glycoside hydrolase family 79 protein</fullName>
    </submittedName>
</protein>
<dbReference type="SUPFAM" id="SSF51445">
    <property type="entry name" value="(Trans)glycosidases"/>
    <property type="match status" value="1"/>
</dbReference>
<dbReference type="Gene3D" id="3.20.20.80">
    <property type="entry name" value="Glycosidases"/>
    <property type="match status" value="1"/>
</dbReference>
<reference evidence="2 3" key="1">
    <citation type="journal article" date="2019" name="Nat. Ecol. Evol.">
        <title>Megaphylogeny resolves global patterns of mushroom evolution.</title>
        <authorList>
            <person name="Varga T."/>
            <person name="Krizsan K."/>
            <person name="Foldi C."/>
            <person name="Dima B."/>
            <person name="Sanchez-Garcia M."/>
            <person name="Sanchez-Ramirez S."/>
            <person name="Szollosi G.J."/>
            <person name="Szarkandi J.G."/>
            <person name="Papp V."/>
            <person name="Albert L."/>
            <person name="Andreopoulos W."/>
            <person name="Angelini C."/>
            <person name="Antonin V."/>
            <person name="Barry K.W."/>
            <person name="Bougher N.L."/>
            <person name="Buchanan P."/>
            <person name="Buyck B."/>
            <person name="Bense V."/>
            <person name="Catcheside P."/>
            <person name="Chovatia M."/>
            <person name="Cooper J."/>
            <person name="Damon W."/>
            <person name="Desjardin D."/>
            <person name="Finy P."/>
            <person name="Geml J."/>
            <person name="Haridas S."/>
            <person name="Hughes K."/>
            <person name="Justo A."/>
            <person name="Karasinski D."/>
            <person name="Kautmanova I."/>
            <person name="Kiss B."/>
            <person name="Kocsube S."/>
            <person name="Kotiranta H."/>
            <person name="LaButti K.M."/>
            <person name="Lechner B.E."/>
            <person name="Liimatainen K."/>
            <person name="Lipzen A."/>
            <person name="Lukacs Z."/>
            <person name="Mihaltcheva S."/>
            <person name="Morgado L.N."/>
            <person name="Niskanen T."/>
            <person name="Noordeloos M.E."/>
            <person name="Ohm R.A."/>
            <person name="Ortiz-Santana B."/>
            <person name="Ovrebo C."/>
            <person name="Racz N."/>
            <person name="Riley R."/>
            <person name="Savchenko A."/>
            <person name="Shiryaev A."/>
            <person name="Soop K."/>
            <person name="Spirin V."/>
            <person name="Szebenyi C."/>
            <person name="Tomsovsky M."/>
            <person name="Tulloss R.E."/>
            <person name="Uehling J."/>
            <person name="Grigoriev I.V."/>
            <person name="Vagvolgyi C."/>
            <person name="Papp T."/>
            <person name="Martin F.M."/>
            <person name="Miettinen O."/>
            <person name="Hibbett D.S."/>
            <person name="Nagy L.G."/>
        </authorList>
    </citation>
    <scope>NUCLEOTIDE SEQUENCE [LARGE SCALE GENOMIC DNA]</scope>
    <source>
        <strain evidence="2 3">FP101781</strain>
    </source>
</reference>
<proteinExistence type="predicted"/>
<dbReference type="PANTHER" id="PTHR36183:SF2">
    <property type="entry name" value="BETA-GLUCURONIDASE C-TERMINAL DOMAIN-CONTAINING PROTEIN"/>
    <property type="match status" value="1"/>
</dbReference>
<evidence type="ECO:0000313" key="3">
    <source>
        <dbReference type="Proteomes" id="UP000298030"/>
    </source>
</evidence>
<evidence type="ECO:0000259" key="1">
    <source>
        <dbReference type="Pfam" id="PF16862"/>
    </source>
</evidence>
<dbReference type="PANTHER" id="PTHR36183">
    <property type="entry name" value="BETA-GLUCURONIDASE"/>
    <property type="match status" value="1"/>
</dbReference>
<dbReference type="InterPro" id="IPR017853">
    <property type="entry name" value="GH"/>
</dbReference>
<organism evidence="2 3">
    <name type="scientific">Coprinellus micaceus</name>
    <name type="common">Glistening ink-cap mushroom</name>
    <name type="synonym">Coprinus micaceus</name>
    <dbReference type="NCBI Taxonomy" id="71717"/>
    <lineage>
        <taxon>Eukaryota</taxon>
        <taxon>Fungi</taxon>
        <taxon>Dikarya</taxon>
        <taxon>Basidiomycota</taxon>
        <taxon>Agaricomycotina</taxon>
        <taxon>Agaricomycetes</taxon>
        <taxon>Agaricomycetidae</taxon>
        <taxon>Agaricales</taxon>
        <taxon>Agaricineae</taxon>
        <taxon>Psathyrellaceae</taxon>
        <taxon>Coprinellus</taxon>
    </lineage>
</organism>
<keyword evidence="3" id="KW-1185">Reference proteome</keyword>
<gene>
    <name evidence="2" type="ORF">FA13DRAFT_1796635</name>
</gene>
<dbReference type="AlphaFoldDB" id="A0A4Y7SU18"/>
<dbReference type="InterPro" id="IPR052974">
    <property type="entry name" value="GH79_Enzymes"/>
</dbReference>
<dbReference type="Proteomes" id="UP000298030">
    <property type="component" value="Unassembled WGS sequence"/>
</dbReference>
<dbReference type="OrthoDB" id="2796951at2759"/>
<dbReference type="EMBL" id="QPFP01000059">
    <property type="protein sequence ID" value="TEB25158.1"/>
    <property type="molecule type" value="Genomic_DNA"/>
</dbReference>
<comment type="caution">
    <text evidence="2">The sequence shown here is derived from an EMBL/GenBank/DDBJ whole genome shotgun (WGS) entry which is preliminary data.</text>
</comment>
<keyword evidence="2" id="KW-0378">Hydrolase</keyword>